<proteinExistence type="predicted"/>
<feature type="transmembrane region" description="Helical" evidence="1">
    <location>
        <begin position="7"/>
        <end position="27"/>
    </location>
</feature>
<dbReference type="RefSeq" id="WP_096352037.1">
    <property type="nucleotide sequence ID" value="NZ_AP014946.1"/>
</dbReference>
<dbReference type="KEGG" id="vgo:GJW-30_1_00840"/>
<name>A0A0S3PR13_9BRAD</name>
<evidence type="ECO:0000313" key="3">
    <source>
        <dbReference type="Proteomes" id="UP000236884"/>
    </source>
</evidence>
<dbReference type="EMBL" id="AP014946">
    <property type="protein sequence ID" value="BAT58316.1"/>
    <property type="molecule type" value="Genomic_DNA"/>
</dbReference>
<feature type="transmembrane region" description="Helical" evidence="1">
    <location>
        <begin position="72"/>
        <end position="93"/>
    </location>
</feature>
<keyword evidence="1" id="KW-1133">Transmembrane helix</keyword>
<sequence length="134" mass="14834">MYILGFPLLIVPIVIYAILSYVTPLAWDSEVTSIRMISGGIWKVTLSDLLLAFSLICLFFEIFKSTRHGTRAIVDHMLSTLVFICALVGFLLVDKAATSTFALILLICLVDVIAGYTVSIKIAQRDYVVDRSEA</sequence>
<organism evidence="2 3">
    <name type="scientific">Variibacter gotjawalensis</name>
    <dbReference type="NCBI Taxonomy" id="1333996"/>
    <lineage>
        <taxon>Bacteria</taxon>
        <taxon>Pseudomonadati</taxon>
        <taxon>Pseudomonadota</taxon>
        <taxon>Alphaproteobacteria</taxon>
        <taxon>Hyphomicrobiales</taxon>
        <taxon>Nitrobacteraceae</taxon>
        <taxon>Variibacter</taxon>
    </lineage>
</organism>
<keyword evidence="1" id="KW-0812">Transmembrane</keyword>
<feature type="transmembrane region" description="Helical" evidence="1">
    <location>
        <begin position="99"/>
        <end position="118"/>
    </location>
</feature>
<protein>
    <submittedName>
        <fullName evidence="2">Uncharacterized protein</fullName>
    </submittedName>
</protein>
<keyword evidence="1" id="KW-0472">Membrane</keyword>
<evidence type="ECO:0000313" key="2">
    <source>
        <dbReference type="EMBL" id="BAT58316.1"/>
    </source>
</evidence>
<reference evidence="2 3" key="1">
    <citation type="submission" date="2015-08" db="EMBL/GenBank/DDBJ databases">
        <title>Investigation of the bacterial diversity of lava forest soil.</title>
        <authorList>
            <person name="Lee J.S."/>
        </authorList>
    </citation>
    <scope>NUCLEOTIDE SEQUENCE [LARGE SCALE GENOMIC DNA]</scope>
    <source>
        <strain evidence="2 3">GJW-30</strain>
    </source>
</reference>
<evidence type="ECO:0000256" key="1">
    <source>
        <dbReference type="SAM" id="Phobius"/>
    </source>
</evidence>
<gene>
    <name evidence="2" type="ORF">GJW-30_1_00840</name>
</gene>
<keyword evidence="3" id="KW-1185">Reference proteome</keyword>
<feature type="transmembrane region" description="Helical" evidence="1">
    <location>
        <begin position="39"/>
        <end position="60"/>
    </location>
</feature>
<dbReference type="OrthoDB" id="9811032at2"/>
<accession>A0A0S3PR13</accession>
<dbReference type="Proteomes" id="UP000236884">
    <property type="component" value="Chromosome"/>
</dbReference>
<dbReference type="AlphaFoldDB" id="A0A0S3PR13"/>